<feature type="region of interest" description="Disordered" evidence="2">
    <location>
        <begin position="255"/>
        <end position="382"/>
    </location>
</feature>
<gene>
    <name evidence="3" type="ORF">SCHPADRAFT_906793</name>
</gene>
<dbReference type="GO" id="GO:0006368">
    <property type="term" value="P:transcription elongation by RNA polymerase II"/>
    <property type="evidence" value="ECO:0007669"/>
    <property type="project" value="InterPro"/>
</dbReference>
<feature type="region of interest" description="Disordered" evidence="2">
    <location>
        <begin position="217"/>
        <end position="240"/>
    </location>
</feature>
<organism evidence="3 4">
    <name type="scientific">Schizopora paradoxa</name>
    <dbReference type="NCBI Taxonomy" id="27342"/>
    <lineage>
        <taxon>Eukaryota</taxon>
        <taxon>Fungi</taxon>
        <taxon>Dikarya</taxon>
        <taxon>Basidiomycota</taxon>
        <taxon>Agaricomycotina</taxon>
        <taxon>Agaricomycetes</taxon>
        <taxon>Hymenochaetales</taxon>
        <taxon>Schizoporaceae</taxon>
        <taxon>Schizopora</taxon>
    </lineage>
</organism>
<dbReference type="PANTHER" id="PTHR15141">
    <property type="entry name" value="TRANSCRIPTION ELONGATION FACTOR B POLYPEPTIDE 3"/>
    <property type="match status" value="1"/>
</dbReference>
<name>A0A0H2S0L6_9AGAM</name>
<dbReference type="Proteomes" id="UP000053477">
    <property type="component" value="Unassembled WGS sequence"/>
</dbReference>
<evidence type="ECO:0000313" key="3">
    <source>
        <dbReference type="EMBL" id="KLO10546.1"/>
    </source>
</evidence>
<dbReference type="GO" id="GO:0070449">
    <property type="term" value="C:elongin complex"/>
    <property type="evidence" value="ECO:0007669"/>
    <property type="project" value="InterPro"/>
</dbReference>
<dbReference type="Pfam" id="PF06881">
    <property type="entry name" value="Elongin_A"/>
    <property type="match status" value="1"/>
</dbReference>
<feature type="compositionally biased region" description="Polar residues" evidence="2">
    <location>
        <begin position="367"/>
        <end position="382"/>
    </location>
</feature>
<keyword evidence="4" id="KW-1185">Reference proteome</keyword>
<evidence type="ECO:0000256" key="2">
    <source>
        <dbReference type="SAM" id="MobiDB-lite"/>
    </source>
</evidence>
<accession>A0A0H2S0L6</accession>
<keyword evidence="1" id="KW-0175">Coiled coil</keyword>
<dbReference type="Gene3D" id="6.10.250.3180">
    <property type="match status" value="1"/>
</dbReference>
<feature type="compositionally biased region" description="Polar residues" evidence="2">
    <location>
        <begin position="255"/>
        <end position="281"/>
    </location>
</feature>
<dbReference type="FunCoup" id="A0A0H2S0L6">
    <property type="interactions" value="27"/>
</dbReference>
<dbReference type="InterPro" id="IPR051870">
    <property type="entry name" value="Elongin-A_domain"/>
</dbReference>
<evidence type="ECO:0000313" key="4">
    <source>
        <dbReference type="Proteomes" id="UP000053477"/>
    </source>
</evidence>
<reference evidence="3 4" key="1">
    <citation type="submission" date="2015-04" db="EMBL/GenBank/DDBJ databases">
        <title>Complete genome sequence of Schizopora paradoxa KUC8140, a cosmopolitan wood degrader in East Asia.</title>
        <authorList>
            <consortium name="DOE Joint Genome Institute"/>
            <person name="Min B."/>
            <person name="Park H."/>
            <person name="Jang Y."/>
            <person name="Kim J.-J."/>
            <person name="Kim K.H."/>
            <person name="Pangilinan J."/>
            <person name="Lipzen A."/>
            <person name="Riley R."/>
            <person name="Grigoriev I.V."/>
            <person name="Spatafora J.W."/>
            <person name="Choi I.-G."/>
        </authorList>
    </citation>
    <scope>NUCLEOTIDE SEQUENCE [LARGE SCALE GENOMIC DNA]</scope>
    <source>
        <strain evidence="3 4">KUC8140</strain>
    </source>
</reference>
<proteinExistence type="predicted"/>
<evidence type="ECO:0000256" key="1">
    <source>
        <dbReference type="SAM" id="Coils"/>
    </source>
</evidence>
<feature type="compositionally biased region" description="Pro residues" evidence="2">
    <location>
        <begin position="332"/>
        <end position="344"/>
    </location>
</feature>
<dbReference type="PANTHER" id="PTHR15141:SF76">
    <property type="entry name" value="TRANSCRIPTION ELONGATION FACTOR B POLYPEPTIDE 3"/>
    <property type="match status" value="1"/>
</dbReference>
<dbReference type="EMBL" id="KQ086023">
    <property type="protein sequence ID" value="KLO10546.1"/>
    <property type="molecule type" value="Genomic_DNA"/>
</dbReference>
<dbReference type="InParanoid" id="A0A0H2S0L6"/>
<sequence length="382" mass="42328">MAQSSRSCCTLYSPNLARFPMHIAARFNIICDAKFLQKCLRQLPNPATQATAVQVSELLVHDDDDDHKYSRNRPLAAMSEGAGSSHSPSKVPNLVHLCQRVLAANIDAISSFGEDIPHRLVRPVLQGCSADTLLRLELETPDLMDGNEELWRGLCIRAYPAVADATGSSESEEPVSWRSEYLHLRDEENRRFEEAANRIRNQRLEAEELKRKRQIKITDRLPPPKRVRHGWSNGPAPPKTLFEKTRAEASKFQKNVFNSRAAQPPSSSIKSTRPKLGSSNVPLFPPCRSAPVAVTTVTVRTSNRPSHSPPQSISKPEVSASPLSQKESRPPTRFPPESSPPPPRNAARAKNKDPMASLFVPKHKAHSQLSTSAHHLQKVSSG</sequence>
<dbReference type="STRING" id="27342.A0A0H2S0L6"/>
<dbReference type="InterPro" id="IPR010684">
    <property type="entry name" value="RNA_pol_II_trans_fac_SIII_A"/>
</dbReference>
<feature type="coiled-coil region" evidence="1">
    <location>
        <begin position="185"/>
        <end position="212"/>
    </location>
</feature>
<dbReference type="AlphaFoldDB" id="A0A0H2S0L6"/>
<dbReference type="OrthoDB" id="21513at2759"/>
<feature type="compositionally biased region" description="Low complexity" evidence="2">
    <location>
        <begin position="289"/>
        <end position="306"/>
    </location>
</feature>
<evidence type="ECO:0008006" key="5">
    <source>
        <dbReference type="Google" id="ProtNLM"/>
    </source>
</evidence>
<protein>
    <recommendedName>
        <fullName evidence="5">Elongin-A</fullName>
    </recommendedName>
</protein>